<gene>
    <name evidence="1" type="ORF">FB471_4478</name>
</gene>
<evidence type="ECO:0000313" key="1">
    <source>
        <dbReference type="EMBL" id="TQJ04673.1"/>
    </source>
</evidence>
<dbReference type="Proteomes" id="UP000320876">
    <property type="component" value="Unassembled WGS sequence"/>
</dbReference>
<keyword evidence="2" id="KW-1185">Reference proteome</keyword>
<reference evidence="1 2" key="1">
    <citation type="submission" date="2019-06" db="EMBL/GenBank/DDBJ databases">
        <title>Sequencing the genomes of 1000 actinobacteria strains.</title>
        <authorList>
            <person name="Klenk H.-P."/>
        </authorList>
    </citation>
    <scope>NUCLEOTIDE SEQUENCE [LARGE SCALE GENOMIC DNA]</scope>
    <source>
        <strain evidence="1 2">DSM 45679</strain>
    </source>
</reference>
<evidence type="ECO:0000313" key="2">
    <source>
        <dbReference type="Proteomes" id="UP000320876"/>
    </source>
</evidence>
<dbReference type="RefSeq" id="WP_142000323.1">
    <property type="nucleotide sequence ID" value="NZ_VFML01000001.1"/>
</dbReference>
<protein>
    <submittedName>
        <fullName evidence="1">Uncharacterized protein</fullName>
    </submittedName>
</protein>
<sequence length="75" mass="7895">MRKAWSTLIFAALIVSTLFGLLAVALAPDTRDTYGIPDGQPEGFMCQETPLCPGQYVCGSDTNGNGDLSDIELGA</sequence>
<comment type="caution">
    <text evidence="1">The sequence shown here is derived from an EMBL/GenBank/DDBJ whole genome shotgun (WGS) entry which is preliminary data.</text>
</comment>
<name>A0A542DNK4_AMYCI</name>
<dbReference type="InterPro" id="IPR018247">
    <property type="entry name" value="EF_Hand_1_Ca_BS"/>
</dbReference>
<dbReference type="PROSITE" id="PS00018">
    <property type="entry name" value="EF_HAND_1"/>
    <property type="match status" value="1"/>
</dbReference>
<accession>A0A542DNK4</accession>
<dbReference type="EMBL" id="VFML01000001">
    <property type="protein sequence ID" value="TQJ04673.1"/>
    <property type="molecule type" value="Genomic_DNA"/>
</dbReference>
<proteinExistence type="predicted"/>
<dbReference type="AlphaFoldDB" id="A0A542DNK4"/>
<organism evidence="1 2">
    <name type="scientific">Amycolatopsis cihanbeyliensis</name>
    <dbReference type="NCBI Taxonomy" id="1128664"/>
    <lineage>
        <taxon>Bacteria</taxon>
        <taxon>Bacillati</taxon>
        <taxon>Actinomycetota</taxon>
        <taxon>Actinomycetes</taxon>
        <taxon>Pseudonocardiales</taxon>
        <taxon>Pseudonocardiaceae</taxon>
        <taxon>Amycolatopsis</taxon>
    </lineage>
</organism>